<keyword evidence="2" id="KW-0472">Membrane</keyword>
<keyword evidence="1" id="KW-0175">Coiled coil</keyword>
<keyword evidence="2" id="KW-1133">Transmembrane helix</keyword>
<dbReference type="STRING" id="572036.SAMN05661099_2949"/>
<keyword evidence="4" id="KW-1185">Reference proteome</keyword>
<dbReference type="GO" id="GO:0005886">
    <property type="term" value="C:plasma membrane"/>
    <property type="evidence" value="ECO:0007669"/>
    <property type="project" value="TreeGrafter"/>
</dbReference>
<dbReference type="AlphaFoldDB" id="A0A1T5EFW6"/>
<evidence type="ECO:0000256" key="1">
    <source>
        <dbReference type="SAM" id="Coils"/>
    </source>
</evidence>
<dbReference type="SUPFAM" id="SSF52540">
    <property type="entry name" value="P-loop containing nucleoside triphosphate hydrolases"/>
    <property type="match status" value="1"/>
</dbReference>
<dbReference type="InterPro" id="IPR027417">
    <property type="entry name" value="P-loop_NTPase"/>
</dbReference>
<name>A0A1T5EFW6_9SPHI</name>
<accession>A0A1T5EFW6</accession>
<proteinExistence type="predicted"/>
<keyword evidence="2" id="KW-0812">Transmembrane</keyword>
<organism evidence="3 4">
    <name type="scientific">Daejeonella lutea</name>
    <dbReference type="NCBI Taxonomy" id="572036"/>
    <lineage>
        <taxon>Bacteria</taxon>
        <taxon>Pseudomonadati</taxon>
        <taxon>Bacteroidota</taxon>
        <taxon>Sphingobacteriia</taxon>
        <taxon>Sphingobacteriales</taxon>
        <taxon>Sphingobacteriaceae</taxon>
        <taxon>Daejeonella</taxon>
    </lineage>
</organism>
<sequence>MDELKKFFLLIWKYRLVVVIVPLLTIMVTFFIVRNLPDVYWSEAQIATGIVDETQQMSFTDDAMLQDSRINQKFINMIEVMRSKSMLTLVSYKLIIHDLTAKPFKPKSPLLKELNEDAIKHAIDVFRDKYQKKESLNLRDPDQNGLYSVLRSMEYDDESIKSSLGVYRLGATDFINLDYTSESPDLSAFVVNTLSDEFTNYYTTLVKANQRSSVKFLENLLNQKSDTLQNRIANLRSYKINNRILNLNEQSSQIMTQSADYEFRIQQAEKDIISYRGAIANIDKRFDPQDRKYFESTLTDINQNILSTRAEIHSLYDKYVQNDFDESYKKSIDSLQRVITSQINSQSDKYIYNPLNTKQDLVQQKLNLQLQLDLATYGLNSLKRHLNFIGRKFDNLVPHEAVIQSFDRNIETVSKEYQDLLTQYNQIKMESEFPIKLRQTLVAMPGLAQPSKKMLLVLLSGIISGAFCLLVFFVIFYLDDRIRRPMELAAATQIPVLGYLNLVGKRTLDLKGIWKNLHGTAEMKEFKKQLRSTRFEVNKELALSGNRGSILNITSIGEGEGKTLIAACIAYTYVMVSKKVLLVDGNFDHSSVTENSNTKLFIEDYLKTGEIPGADFNAGIMVMGNRGGDKSLFELADEKIIKERLDELKTIFDVIIVETPPLESLNKAKEWILFSDKTLSVFQADQSITAAKKQHIHYLSTINGKFIGWVLNKVKPEGKVTEQIELATVVE</sequence>
<dbReference type="PANTHER" id="PTHR32309">
    <property type="entry name" value="TYROSINE-PROTEIN KINASE"/>
    <property type="match status" value="1"/>
</dbReference>
<feature type="transmembrane region" description="Helical" evidence="2">
    <location>
        <begin position="12"/>
        <end position="33"/>
    </location>
</feature>
<dbReference type="OrthoDB" id="972983at2"/>
<dbReference type="EMBL" id="FUYR01000003">
    <property type="protein sequence ID" value="SKB82560.1"/>
    <property type="molecule type" value="Genomic_DNA"/>
</dbReference>
<dbReference type="InterPro" id="IPR050445">
    <property type="entry name" value="Bact_polysacc_biosynth/exp"/>
</dbReference>
<dbReference type="Gene3D" id="3.40.50.300">
    <property type="entry name" value="P-loop containing nucleotide triphosphate hydrolases"/>
    <property type="match status" value="1"/>
</dbReference>
<evidence type="ECO:0000313" key="4">
    <source>
        <dbReference type="Proteomes" id="UP000189981"/>
    </source>
</evidence>
<feature type="transmembrane region" description="Helical" evidence="2">
    <location>
        <begin position="454"/>
        <end position="478"/>
    </location>
</feature>
<feature type="coiled-coil region" evidence="1">
    <location>
        <begin position="403"/>
        <end position="430"/>
    </location>
</feature>
<dbReference type="GO" id="GO:0004713">
    <property type="term" value="F:protein tyrosine kinase activity"/>
    <property type="evidence" value="ECO:0007669"/>
    <property type="project" value="TreeGrafter"/>
</dbReference>
<gene>
    <name evidence="3" type="ORF">SAMN05661099_2949</name>
</gene>
<evidence type="ECO:0000256" key="2">
    <source>
        <dbReference type="SAM" id="Phobius"/>
    </source>
</evidence>
<dbReference type="PANTHER" id="PTHR32309:SF13">
    <property type="entry name" value="FERRIC ENTEROBACTIN TRANSPORT PROTEIN FEPE"/>
    <property type="match status" value="1"/>
</dbReference>
<evidence type="ECO:0000313" key="3">
    <source>
        <dbReference type="EMBL" id="SKB82560.1"/>
    </source>
</evidence>
<reference evidence="4" key="1">
    <citation type="submission" date="2017-02" db="EMBL/GenBank/DDBJ databases">
        <authorList>
            <person name="Varghese N."/>
            <person name="Submissions S."/>
        </authorList>
    </citation>
    <scope>NUCLEOTIDE SEQUENCE [LARGE SCALE GENOMIC DNA]</scope>
    <source>
        <strain evidence="4">DSM 22385</strain>
    </source>
</reference>
<protein>
    <submittedName>
        <fullName evidence="3">Uncharacterized protein involved in exopolysaccharide biosynthesis</fullName>
    </submittedName>
</protein>
<dbReference type="RefSeq" id="WP_079703461.1">
    <property type="nucleotide sequence ID" value="NZ_FUYR01000003.1"/>
</dbReference>
<dbReference type="Proteomes" id="UP000189981">
    <property type="component" value="Unassembled WGS sequence"/>
</dbReference>